<dbReference type="PRINTS" id="PR00702">
    <property type="entry name" value="ACRIFLAVINRP"/>
</dbReference>
<dbReference type="InterPro" id="IPR001036">
    <property type="entry name" value="Acrflvin-R"/>
</dbReference>
<feature type="transmembrane region" description="Helical" evidence="2">
    <location>
        <begin position="1095"/>
        <end position="1114"/>
    </location>
</feature>
<comment type="caution">
    <text evidence="3">The sequence shown here is derived from an EMBL/GenBank/DDBJ whole genome shotgun (WGS) entry which is preliminary data.</text>
</comment>
<dbReference type="Gene3D" id="3.30.70.1430">
    <property type="entry name" value="Multidrug efflux transporter AcrB pore domain"/>
    <property type="match status" value="2"/>
</dbReference>
<feature type="region of interest" description="Disordered" evidence="1">
    <location>
        <begin position="1157"/>
        <end position="1192"/>
    </location>
</feature>
<feature type="transmembrane region" description="Helical" evidence="2">
    <location>
        <begin position="480"/>
        <end position="504"/>
    </location>
</feature>
<evidence type="ECO:0000313" key="4">
    <source>
        <dbReference type="Proteomes" id="UP001500840"/>
    </source>
</evidence>
<dbReference type="EMBL" id="BAABGA010000120">
    <property type="protein sequence ID" value="GAA4471172.1"/>
    <property type="molecule type" value="Genomic_DNA"/>
</dbReference>
<proteinExistence type="predicted"/>
<dbReference type="Gene3D" id="3.30.70.1320">
    <property type="entry name" value="Multidrug efflux transporter AcrB pore domain like"/>
    <property type="match status" value="2"/>
</dbReference>
<dbReference type="InterPro" id="IPR027463">
    <property type="entry name" value="AcrB_DN_DC_subdom"/>
</dbReference>
<feature type="transmembrane region" description="Helical" evidence="2">
    <location>
        <begin position="640"/>
        <end position="658"/>
    </location>
</feature>
<reference evidence="4" key="1">
    <citation type="journal article" date="2019" name="Int. J. Syst. Evol. Microbiol.">
        <title>The Global Catalogue of Microorganisms (GCM) 10K type strain sequencing project: providing services to taxonomists for standard genome sequencing and annotation.</title>
        <authorList>
            <consortium name="The Broad Institute Genomics Platform"/>
            <consortium name="The Broad Institute Genome Sequencing Center for Infectious Disease"/>
            <person name="Wu L."/>
            <person name="Ma J."/>
        </authorList>
    </citation>
    <scope>NUCLEOTIDE SEQUENCE [LARGE SCALE GENOMIC DNA]</scope>
    <source>
        <strain evidence="4">JCM 17759</strain>
    </source>
</reference>
<dbReference type="Gene3D" id="3.30.2090.10">
    <property type="entry name" value="Multidrug efflux transporter AcrB TolC docking domain, DN and DC subdomains"/>
    <property type="match status" value="2"/>
</dbReference>
<name>A0ABP8NRD3_9BACT</name>
<evidence type="ECO:0000256" key="1">
    <source>
        <dbReference type="SAM" id="MobiDB-lite"/>
    </source>
</evidence>
<organism evidence="3 4">
    <name type="scientific">Novipirellula rosea</name>
    <dbReference type="NCBI Taxonomy" id="1031540"/>
    <lineage>
        <taxon>Bacteria</taxon>
        <taxon>Pseudomonadati</taxon>
        <taxon>Planctomycetota</taxon>
        <taxon>Planctomycetia</taxon>
        <taxon>Pirellulales</taxon>
        <taxon>Pirellulaceae</taxon>
        <taxon>Novipirellula</taxon>
    </lineage>
</organism>
<feature type="transmembrane region" description="Helical" evidence="2">
    <location>
        <begin position="1045"/>
        <end position="1066"/>
    </location>
</feature>
<evidence type="ECO:0000313" key="3">
    <source>
        <dbReference type="EMBL" id="GAA4471172.1"/>
    </source>
</evidence>
<keyword evidence="2" id="KW-0812">Transmembrane</keyword>
<feature type="transmembrane region" description="Helical" evidence="2">
    <location>
        <begin position="432"/>
        <end position="449"/>
    </location>
</feature>
<feature type="transmembrane region" description="Helical" evidence="2">
    <location>
        <begin position="524"/>
        <end position="544"/>
    </location>
</feature>
<feature type="transmembrane region" description="Helical" evidence="2">
    <location>
        <begin position="1126"/>
        <end position="1146"/>
    </location>
</feature>
<dbReference type="Proteomes" id="UP001500840">
    <property type="component" value="Unassembled WGS sequence"/>
</dbReference>
<feature type="compositionally biased region" description="Low complexity" evidence="1">
    <location>
        <begin position="1179"/>
        <end position="1192"/>
    </location>
</feature>
<dbReference type="SUPFAM" id="SSF82866">
    <property type="entry name" value="Multidrug efflux transporter AcrB transmembrane domain"/>
    <property type="match status" value="2"/>
</dbReference>
<sequence length="1192" mass="130314">MHPIESCVRNPVKVAVGALLLILFGVIALIGMPMQLTPEVQTPTLTIETRWPGASPQEIEREIIQEQEEQLKSVEGVTKMTSESMDSSGRIALEFFVGTNMEEALLKVNSRLQQVPEYPEEADQPVISTSNSSDRPIAWFILSALQPTREEIEAFANEHPELREPLAPVLRSDNPGLRLLRLRQIAKDHPGIAPLLPPDLNVPEMRRFAEDYIEARLERVNGVSNANVLGGLTDEMQVIIDPQKLAARSLTIDDVRRVLRNQNQDTSGGDYWEGKRRYVVRTLNQFRSADQVKSQVLAIRDGAPVFVSDVAEVKLGFKKPDGLVRRYGESAIAINALRETGANVLDVMEGLKAGVDDLNDDLLRARKLQLLQVYDETEYIYASVGLVNQNIVVGGTLTMLVLMLFLHLNVRTLIFVPLIVASTVASMMLSPWYGLITLALIIVAGFWFARGALVVGMAIPISVIGTFLLLNLWGRSLNVISLAGMAFAVGMLVDNAVVVLENIYRHYQDGRSPYDAAYRGTKEVWGAVLASTLTTLAVFLPVLFVEEEAGQLFRDIALAISAAVGLSLIVSITLIPTVTARLLTERPERSKSKLQPQRAAYGLQRVSERIVQPILWLSSLFVSMVVGSNRMIQQSLLRRLVLIAVLLAATVGLSYALWPKVEYLPTGNRNLVFGIILPPPGYNLDELSSLGETVEEHLKPYWDIDPDDPAAKDLDYPAIFDFFYVARGRQVFLGVRSVDPQRSGELIPLIQSVRSKLPGAFVIAKQSSLFEQGLTAGRTIDVEITGPELEKLVGIGGQVLGQVMGGMGEPVIPSAQARPVPSLDLSNPETHVLPYLFQTEQMGVNASSLGYAVNALVDGAFASDYYIGGDKIDLTIVGSPDQAGSIQDLESLPIATPSGHLVPLNSLARIESSSGPEQINHRERQRAITIEVSPPPEMALEDALQRIESQIIDPIRASGQLDGGYQIALSGTADKLRDTWLALRWNVLLALLITYLLMAALFESWIYPFVIIMSVPLGAVGGILGLRMLSVYLTWQGLPPQALDVLTMLGFVILIGTVVNNAILIVHQSLNLMREDGFSSRDAILESVRTRVRPILMTTATTVLGLCPLVLFPGSGSELYRGLGSVLLGGLLVSTIFTLVFVPTLFRIFMDIKESFGQGEKPSHPDESSSDDDDSLQTPAKAPAHSAAHAMS</sequence>
<protein>
    <submittedName>
        <fullName evidence="3">Efflux RND transporter permease subunit</fullName>
    </submittedName>
</protein>
<feature type="transmembrane region" description="Helical" evidence="2">
    <location>
        <begin position="556"/>
        <end position="578"/>
    </location>
</feature>
<feature type="transmembrane region" description="Helical" evidence="2">
    <location>
        <begin position="983"/>
        <end position="1002"/>
    </location>
</feature>
<dbReference type="SUPFAM" id="SSF82714">
    <property type="entry name" value="Multidrug efflux transporter AcrB TolC docking domain, DN and DC subdomains"/>
    <property type="match status" value="2"/>
</dbReference>
<dbReference type="Pfam" id="PF00873">
    <property type="entry name" value="ACR_tran"/>
    <property type="match status" value="3"/>
</dbReference>
<feature type="transmembrane region" description="Helical" evidence="2">
    <location>
        <begin position="455"/>
        <end position="473"/>
    </location>
</feature>
<dbReference type="Gene3D" id="1.20.1640.10">
    <property type="entry name" value="Multidrug efflux transporter AcrB transmembrane domain"/>
    <property type="match status" value="4"/>
</dbReference>
<dbReference type="Gene3D" id="3.30.70.1440">
    <property type="entry name" value="Multidrug efflux transporter AcrB pore domain"/>
    <property type="match status" value="1"/>
</dbReference>
<feature type="transmembrane region" description="Helical" evidence="2">
    <location>
        <begin position="610"/>
        <end position="628"/>
    </location>
</feature>
<feature type="transmembrane region" description="Helical" evidence="2">
    <location>
        <begin position="1009"/>
        <end position="1033"/>
    </location>
</feature>
<gene>
    <name evidence="3" type="ORF">GCM10023156_65360</name>
</gene>
<dbReference type="SUPFAM" id="SSF82693">
    <property type="entry name" value="Multidrug efflux transporter AcrB pore domain, PN1, PN2, PC1 and PC2 subdomains"/>
    <property type="match status" value="2"/>
</dbReference>
<dbReference type="PANTHER" id="PTHR32063">
    <property type="match status" value="1"/>
</dbReference>
<keyword evidence="4" id="KW-1185">Reference proteome</keyword>
<keyword evidence="2" id="KW-1133">Transmembrane helix</keyword>
<feature type="transmembrane region" description="Helical" evidence="2">
    <location>
        <begin position="12"/>
        <end position="34"/>
    </location>
</feature>
<dbReference type="PANTHER" id="PTHR32063:SF0">
    <property type="entry name" value="SWARMING MOTILITY PROTEIN SWRC"/>
    <property type="match status" value="1"/>
</dbReference>
<keyword evidence="2" id="KW-0472">Membrane</keyword>
<accession>A0ABP8NRD3</accession>
<dbReference type="RefSeq" id="WP_345327877.1">
    <property type="nucleotide sequence ID" value="NZ_BAABGA010000120.1"/>
</dbReference>
<feature type="transmembrane region" description="Helical" evidence="2">
    <location>
        <begin position="397"/>
        <end position="420"/>
    </location>
</feature>
<evidence type="ECO:0000256" key="2">
    <source>
        <dbReference type="SAM" id="Phobius"/>
    </source>
</evidence>